<evidence type="ECO:0000259" key="10">
    <source>
        <dbReference type="PROSITE" id="PS50158"/>
    </source>
</evidence>
<dbReference type="GO" id="GO:0003964">
    <property type="term" value="F:RNA-directed DNA polymerase activity"/>
    <property type="evidence" value="ECO:0007669"/>
    <property type="project" value="UniProtKB-KW"/>
</dbReference>
<keyword evidence="3" id="KW-0540">Nuclease</keyword>
<evidence type="ECO:0008006" key="14">
    <source>
        <dbReference type="Google" id="ProtNLM"/>
    </source>
</evidence>
<evidence type="ECO:0000256" key="9">
    <source>
        <dbReference type="SAM" id="MobiDB-lite"/>
    </source>
</evidence>
<dbReference type="EMBL" id="JARQWQ010000040">
    <property type="protein sequence ID" value="KAK2559409.1"/>
    <property type="molecule type" value="Genomic_DNA"/>
</dbReference>
<keyword evidence="2" id="KW-0548">Nucleotidyltransferase</keyword>
<feature type="coiled-coil region" evidence="8">
    <location>
        <begin position="125"/>
        <end position="175"/>
    </location>
</feature>
<accession>A0AAD9QDN8</accession>
<keyword evidence="5" id="KW-0378">Hydrolase</keyword>
<keyword evidence="4" id="KW-0255">Endonuclease</keyword>
<evidence type="ECO:0000256" key="6">
    <source>
        <dbReference type="ARBA" id="ARBA00022918"/>
    </source>
</evidence>
<evidence type="ECO:0000256" key="3">
    <source>
        <dbReference type="ARBA" id="ARBA00022722"/>
    </source>
</evidence>
<dbReference type="InterPro" id="IPR001878">
    <property type="entry name" value="Znf_CCHC"/>
</dbReference>
<evidence type="ECO:0000256" key="8">
    <source>
        <dbReference type="SAM" id="Coils"/>
    </source>
</evidence>
<sequence length="1109" mass="127026">MSADLGAIKRNLGPRKRHVNLNIQAAKEVKQRPIEGDLDLEQLLDDTREKRDQLQQHLTVYTSLRTQLEETAQSIGKREYDKVMEDYDDYADLTLEAEQLVVGLSSRMEMIKDRMEFKLRRGSVKVNIELEEKILEIERQKAEIEHRKLQIEAERLNLEKEKLKKKLEVETAKQDMKSNTVKLPKLDFNKFSGELLKWQEFWDSFESAIHSNASLNPVEKMNYLRAKLEGEAEEVISGLTLTNANYEEAIRLLQKRFGQNEIIINAHYTSLMDMPASSSSTSALRTRYDSIEKHLRSLQALGEDVNTKMLVSLIMTKLPKDVITPLTDHKEVGQEWTVQLLRDKLHRFITNRENAERQKEKIKGQCFICLKPGHHQKDCKANKVCVHCQQKNKHHRSLCINKFQEKPAETAHVVTETISPVTENTLLASDEQVLMQTATVEVENLEKSGKQTIRLLLDTGSQRSYITEQLADKLQLPIKGSETLTVYTFNTSKPRQLQTPVTELRLLTKDGSSLHLRVDVVPKITGTLQRACFDTKKIEHLLKDITLADSIPASKETASIELLLGSDYYCDIFSGDIQVVPGLNLMASKLGWILTGRIKCQEAQSAPSISMLTYTSSPCVLHWMKSQKPLPVFVQNRLKEIKSHKDIKFRYVTTTQNPADLATRGVSAEALIDNQLWWHGPSWLSDDETKWPSWDFQQIDDNTLDQMAKQASSPQIMYETPALIEMENKQEHSNYSCLTRLLRVTAWALRFILKVKKKKSTGKEELKAEEIEQAKLMWERHVQNRSFSSAINAVQKNTKNNLKTQLGLQLDQNRILRCHGRMIRENLPESSIFPKLLPKNRAFTSLLINSFHEKLMHAGVSHTHHTHQLSDENSGSHKEEQRRGKPKEIISDNASQFKLAKSTVEEAWQFATTSPDTQSYLANEGITWSFIIELAPWMGGFYELLVGLVKQALRKSIGKICLNIVQLETILTEIEAVKNSRPLVYVGADLKSGFALTPGDFLSLNPKIGVPFLETEDEQLQDPDFVEKLSSAKKLLETWKKGQKHLNTFWKLWFHEYVLSLRERSQKYLKAPRVQAKVQPTKGDVVLLKESSPRGTWKLAMIEEIITSR</sequence>
<dbReference type="PANTHER" id="PTHR47331">
    <property type="entry name" value="PHD-TYPE DOMAIN-CONTAINING PROTEIN"/>
    <property type="match status" value="1"/>
</dbReference>
<feature type="compositionally biased region" description="Basic and acidic residues" evidence="9">
    <location>
        <begin position="868"/>
        <end position="888"/>
    </location>
</feature>
<dbReference type="GO" id="GO:0004190">
    <property type="term" value="F:aspartic-type endopeptidase activity"/>
    <property type="evidence" value="ECO:0007669"/>
    <property type="project" value="InterPro"/>
</dbReference>
<feature type="coiled-coil region" evidence="8">
    <location>
        <begin position="338"/>
        <end position="365"/>
    </location>
</feature>
<evidence type="ECO:0000256" key="1">
    <source>
        <dbReference type="ARBA" id="ARBA00022679"/>
    </source>
</evidence>
<dbReference type="GO" id="GO:0015074">
    <property type="term" value="P:DNA integration"/>
    <property type="evidence" value="ECO:0007669"/>
    <property type="project" value="InterPro"/>
</dbReference>
<dbReference type="Pfam" id="PF05585">
    <property type="entry name" value="DUF1758"/>
    <property type="match status" value="1"/>
</dbReference>
<dbReference type="InterPro" id="IPR021109">
    <property type="entry name" value="Peptidase_aspartic_dom_sf"/>
</dbReference>
<dbReference type="GO" id="GO:0003676">
    <property type="term" value="F:nucleic acid binding"/>
    <property type="evidence" value="ECO:0007669"/>
    <property type="project" value="InterPro"/>
</dbReference>
<keyword evidence="7" id="KW-0862">Zinc</keyword>
<evidence type="ECO:0000256" key="5">
    <source>
        <dbReference type="ARBA" id="ARBA00022801"/>
    </source>
</evidence>
<name>A0AAD9QDN8_ACRCE</name>
<keyword evidence="13" id="KW-1185">Reference proteome</keyword>
<dbReference type="GO" id="GO:0008270">
    <property type="term" value="F:zinc ion binding"/>
    <property type="evidence" value="ECO:0007669"/>
    <property type="project" value="UniProtKB-KW"/>
</dbReference>
<dbReference type="InterPro" id="IPR012337">
    <property type="entry name" value="RNaseH-like_sf"/>
</dbReference>
<dbReference type="InterPro" id="IPR040676">
    <property type="entry name" value="DUF5641"/>
</dbReference>
<evidence type="ECO:0000259" key="11">
    <source>
        <dbReference type="PROSITE" id="PS50994"/>
    </source>
</evidence>
<evidence type="ECO:0000256" key="7">
    <source>
        <dbReference type="PROSITE-ProRule" id="PRU00047"/>
    </source>
</evidence>
<dbReference type="PROSITE" id="PS50158">
    <property type="entry name" value="ZF_CCHC"/>
    <property type="match status" value="1"/>
</dbReference>
<dbReference type="Gene3D" id="3.30.420.10">
    <property type="entry name" value="Ribonuclease H-like superfamily/Ribonuclease H"/>
    <property type="match status" value="1"/>
</dbReference>
<dbReference type="AlphaFoldDB" id="A0AAD9QDN8"/>
<evidence type="ECO:0000256" key="4">
    <source>
        <dbReference type="ARBA" id="ARBA00022759"/>
    </source>
</evidence>
<evidence type="ECO:0000313" key="13">
    <source>
        <dbReference type="Proteomes" id="UP001249851"/>
    </source>
</evidence>
<keyword evidence="6" id="KW-0695">RNA-directed DNA polymerase</keyword>
<gene>
    <name evidence="12" type="ORF">P5673_018033</name>
</gene>
<protein>
    <recommendedName>
        <fullName evidence="14">CCHC-type domain-containing protein</fullName>
    </recommendedName>
</protein>
<dbReference type="PROSITE" id="PS50994">
    <property type="entry name" value="INTEGRASE"/>
    <property type="match status" value="1"/>
</dbReference>
<dbReference type="Pfam" id="PF18701">
    <property type="entry name" value="DUF5641"/>
    <property type="match status" value="1"/>
</dbReference>
<dbReference type="InterPro" id="IPR005312">
    <property type="entry name" value="DUF1759"/>
</dbReference>
<dbReference type="InterPro" id="IPR008737">
    <property type="entry name" value="DUF1758"/>
</dbReference>
<dbReference type="Pfam" id="PF03564">
    <property type="entry name" value="DUF1759"/>
    <property type="match status" value="1"/>
</dbReference>
<dbReference type="SUPFAM" id="SSF53098">
    <property type="entry name" value="Ribonuclease H-like"/>
    <property type="match status" value="1"/>
</dbReference>
<dbReference type="GO" id="GO:0006508">
    <property type="term" value="P:proteolysis"/>
    <property type="evidence" value="ECO:0007669"/>
    <property type="project" value="InterPro"/>
</dbReference>
<organism evidence="12 13">
    <name type="scientific">Acropora cervicornis</name>
    <name type="common">Staghorn coral</name>
    <dbReference type="NCBI Taxonomy" id="6130"/>
    <lineage>
        <taxon>Eukaryota</taxon>
        <taxon>Metazoa</taxon>
        <taxon>Cnidaria</taxon>
        <taxon>Anthozoa</taxon>
        <taxon>Hexacorallia</taxon>
        <taxon>Scleractinia</taxon>
        <taxon>Astrocoeniina</taxon>
        <taxon>Acroporidae</taxon>
        <taxon>Acropora</taxon>
    </lineage>
</organism>
<keyword evidence="8" id="KW-0175">Coiled coil</keyword>
<feature type="domain" description="CCHC-type" evidence="10">
    <location>
        <begin position="366"/>
        <end position="380"/>
    </location>
</feature>
<feature type="region of interest" description="Disordered" evidence="9">
    <location>
        <begin position="861"/>
        <end position="888"/>
    </location>
</feature>
<dbReference type="Gene3D" id="2.40.70.10">
    <property type="entry name" value="Acid Proteases"/>
    <property type="match status" value="1"/>
</dbReference>
<evidence type="ECO:0000313" key="12">
    <source>
        <dbReference type="EMBL" id="KAK2559409.1"/>
    </source>
</evidence>
<dbReference type="InterPro" id="IPR036397">
    <property type="entry name" value="RNaseH_sf"/>
</dbReference>
<dbReference type="PROSITE" id="PS00141">
    <property type="entry name" value="ASP_PROTEASE"/>
    <property type="match status" value="1"/>
</dbReference>
<evidence type="ECO:0000256" key="2">
    <source>
        <dbReference type="ARBA" id="ARBA00022695"/>
    </source>
</evidence>
<keyword evidence="7" id="KW-0863">Zinc-finger</keyword>
<comment type="caution">
    <text evidence="12">The sequence shown here is derived from an EMBL/GenBank/DDBJ whole genome shotgun (WGS) entry which is preliminary data.</text>
</comment>
<reference evidence="12" key="2">
    <citation type="journal article" date="2023" name="Science">
        <title>Genomic signatures of disease resistance in endangered staghorn corals.</title>
        <authorList>
            <person name="Vollmer S.V."/>
            <person name="Selwyn J.D."/>
            <person name="Despard B.A."/>
            <person name="Roesel C.L."/>
        </authorList>
    </citation>
    <scope>NUCLEOTIDE SEQUENCE</scope>
    <source>
        <strain evidence="12">K2</strain>
    </source>
</reference>
<proteinExistence type="predicted"/>
<keyword evidence="7" id="KW-0479">Metal-binding</keyword>
<feature type="domain" description="Integrase catalytic" evidence="11">
    <location>
        <begin position="883"/>
        <end position="1006"/>
    </location>
</feature>
<dbReference type="InterPro" id="IPR001969">
    <property type="entry name" value="Aspartic_peptidase_AS"/>
</dbReference>
<dbReference type="InterPro" id="IPR001584">
    <property type="entry name" value="Integrase_cat-core"/>
</dbReference>
<keyword evidence="1" id="KW-0808">Transferase</keyword>
<dbReference type="SUPFAM" id="SSF50630">
    <property type="entry name" value="Acid proteases"/>
    <property type="match status" value="1"/>
</dbReference>
<dbReference type="Proteomes" id="UP001249851">
    <property type="component" value="Unassembled WGS sequence"/>
</dbReference>
<reference evidence="12" key="1">
    <citation type="journal article" date="2023" name="G3 (Bethesda)">
        <title>Whole genome assembly and annotation of the endangered Caribbean coral Acropora cervicornis.</title>
        <authorList>
            <person name="Selwyn J.D."/>
            <person name="Vollmer S.V."/>
        </authorList>
    </citation>
    <scope>NUCLEOTIDE SEQUENCE</scope>
    <source>
        <strain evidence="12">K2</strain>
    </source>
</reference>
<dbReference type="GO" id="GO:0004519">
    <property type="term" value="F:endonuclease activity"/>
    <property type="evidence" value="ECO:0007669"/>
    <property type="project" value="UniProtKB-KW"/>
</dbReference>